<evidence type="ECO:0000256" key="7">
    <source>
        <dbReference type="ARBA" id="ARBA00022970"/>
    </source>
</evidence>
<dbReference type="InterPro" id="IPR027417">
    <property type="entry name" value="P-loop_NTPase"/>
</dbReference>
<feature type="domain" description="ABC transporter" evidence="11">
    <location>
        <begin position="2"/>
        <end position="241"/>
    </location>
</feature>
<comment type="caution">
    <text evidence="12">The sequence shown here is derived from an EMBL/GenBank/DDBJ whole genome shotgun (WGS) entry which is preliminary data.</text>
</comment>
<proteinExistence type="inferred from homology"/>
<dbReference type="PANTHER" id="PTHR43166:SF30">
    <property type="entry name" value="METHIONINE IMPORT ATP-BINDING PROTEIN METN"/>
    <property type="match status" value="1"/>
</dbReference>
<protein>
    <submittedName>
        <fullName evidence="12">Methionine ABC transporter ATP-binding protein</fullName>
    </submittedName>
</protein>
<dbReference type="EMBL" id="LXWF01000040">
    <property type="protein sequence ID" value="ORC16605.1"/>
    <property type="molecule type" value="Genomic_DNA"/>
</dbReference>
<keyword evidence="8" id="KW-0472">Membrane</keyword>
<dbReference type="SMART" id="SM00930">
    <property type="entry name" value="NIL"/>
    <property type="match status" value="1"/>
</dbReference>
<dbReference type="GO" id="GO:0005524">
    <property type="term" value="F:ATP binding"/>
    <property type="evidence" value="ECO:0007669"/>
    <property type="project" value="UniProtKB-KW"/>
</dbReference>
<reference evidence="12 13" key="1">
    <citation type="submission" date="2016-05" db="EMBL/GenBank/DDBJ databases">
        <title>Draft genome sequence of a porcine commensal Rothia nasimurium.</title>
        <authorList>
            <person name="Gaiser R.A."/>
            <person name="Van Baarlen P."/>
            <person name="Wells J.M."/>
        </authorList>
    </citation>
    <scope>NUCLEOTIDE SEQUENCE [LARGE SCALE GENOMIC DNA]</scope>
    <source>
        <strain evidence="12 13">PT-32</strain>
    </source>
</reference>
<dbReference type="FunFam" id="3.40.50.300:FF:000056">
    <property type="entry name" value="Cell division ATP-binding protein FtsE"/>
    <property type="match status" value="1"/>
</dbReference>
<dbReference type="GO" id="GO:0016887">
    <property type="term" value="F:ATP hydrolysis activity"/>
    <property type="evidence" value="ECO:0007669"/>
    <property type="project" value="InterPro"/>
</dbReference>
<dbReference type="InterPro" id="IPR041701">
    <property type="entry name" value="MetN_ABC"/>
</dbReference>
<dbReference type="InterPro" id="IPR018449">
    <property type="entry name" value="NIL_domain"/>
</dbReference>
<dbReference type="InterPro" id="IPR017871">
    <property type="entry name" value="ABC_transporter-like_CS"/>
</dbReference>
<comment type="function">
    <text evidence="9">Part of the ABC transporter FtsEX involved in cellular division. Has ATPase activity.</text>
</comment>
<evidence type="ECO:0000313" key="13">
    <source>
        <dbReference type="Proteomes" id="UP000192359"/>
    </source>
</evidence>
<dbReference type="Gene3D" id="3.40.50.300">
    <property type="entry name" value="P-loop containing nucleotide triphosphate hydrolases"/>
    <property type="match status" value="1"/>
</dbReference>
<dbReference type="OrthoDB" id="3190580at2"/>
<evidence type="ECO:0000256" key="4">
    <source>
        <dbReference type="ARBA" id="ARBA00022741"/>
    </source>
</evidence>
<dbReference type="PROSITE" id="PS50893">
    <property type="entry name" value="ABC_TRANSPORTER_2"/>
    <property type="match status" value="1"/>
</dbReference>
<comment type="similarity">
    <text evidence="1">Belongs to the ABC transporter superfamily.</text>
</comment>
<dbReference type="InterPro" id="IPR003439">
    <property type="entry name" value="ABC_transporter-like_ATP-bd"/>
</dbReference>
<keyword evidence="7" id="KW-0029">Amino-acid transport</keyword>
<dbReference type="SUPFAM" id="SSF55021">
    <property type="entry name" value="ACT-like"/>
    <property type="match status" value="1"/>
</dbReference>
<keyword evidence="2" id="KW-0813">Transport</keyword>
<evidence type="ECO:0000256" key="2">
    <source>
        <dbReference type="ARBA" id="ARBA00022448"/>
    </source>
</evidence>
<evidence type="ECO:0000256" key="6">
    <source>
        <dbReference type="ARBA" id="ARBA00022967"/>
    </source>
</evidence>
<keyword evidence="6" id="KW-1278">Translocase</keyword>
<sequence length="337" mass="36211">MVVLTKVTKEFKVGKKTVTAVSGVDLTVTKGEIFAIIGYSGAGKSTLVRLINGLEAITSGSLTVDGFEIADKRESQLRHVRTNIGMIFQQFNLMNSRTVAGNVEFPLIVAGWDKAKRAARVSELLDFVGLADKAKNYPDQLSGGQKQRVGIARALATSPSLLLADESTSALDPETTAEVLDLLKKVNAELGITVIVITHEMDVVSTIADRVAVMENGRVVESGNVYDVFSNPQTEVARRFVGTTVKSLPVGDEAAELKSRHKGYLINIEITEGNTGIGKILSYLGSRNVSFNIVQGGLETLQGKSYGNLTLELLGDVTSLDAVVSELKTVTRVQEVR</sequence>
<dbReference type="GO" id="GO:0005886">
    <property type="term" value="C:plasma membrane"/>
    <property type="evidence" value="ECO:0007669"/>
    <property type="project" value="UniProtKB-ARBA"/>
</dbReference>
<evidence type="ECO:0000256" key="5">
    <source>
        <dbReference type="ARBA" id="ARBA00022840"/>
    </source>
</evidence>
<dbReference type="Proteomes" id="UP000192359">
    <property type="component" value="Unassembled WGS sequence"/>
</dbReference>
<evidence type="ECO:0000256" key="8">
    <source>
        <dbReference type="ARBA" id="ARBA00023136"/>
    </source>
</evidence>
<keyword evidence="4" id="KW-0547">Nucleotide-binding</keyword>
<keyword evidence="5 12" id="KW-0067">ATP-binding</keyword>
<organism evidence="12 13">
    <name type="scientific">Rothia nasimurium</name>
    <dbReference type="NCBI Taxonomy" id="85336"/>
    <lineage>
        <taxon>Bacteria</taxon>
        <taxon>Bacillati</taxon>
        <taxon>Actinomycetota</taxon>
        <taxon>Actinomycetes</taxon>
        <taxon>Micrococcales</taxon>
        <taxon>Micrococcaceae</taxon>
        <taxon>Rothia</taxon>
    </lineage>
</organism>
<accession>A0A1Y1RP34</accession>
<keyword evidence="13" id="KW-1185">Reference proteome</keyword>
<evidence type="ECO:0000259" key="11">
    <source>
        <dbReference type="PROSITE" id="PS50893"/>
    </source>
</evidence>
<evidence type="ECO:0000313" key="12">
    <source>
        <dbReference type="EMBL" id="ORC16605.1"/>
    </source>
</evidence>
<dbReference type="GO" id="GO:0006865">
    <property type="term" value="P:amino acid transport"/>
    <property type="evidence" value="ECO:0007669"/>
    <property type="project" value="UniProtKB-KW"/>
</dbReference>
<dbReference type="Pfam" id="PF09383">
    <property type="entry name" value="NIL"/>
    <property type="match status" value="1"/>
</dbReference>
<dbReference type="AlphaFoldDB" id="A0A1Y1RP34"/>
<evidence type="ECO:0000256" key="9">
    <source>
        <dbReference type="ARBA" id="ARBA00054718"/>
    </source>
</evidence>
<dbReference type="CDD" id="cd03258">
    <property type="entry name" value="ABC_MetN_methionine_transporter"/>
    <property type="match status" value="1"/>
</dbReference>
<dbReference type="Gene3D" id="3.30.70.260">
    <property type="match status" value="1"/>
</dbReference>
<dbReference type="InterPro" id="IPR003593">
    <property type="entry name" value="AAA+_ATPase"/>
</dbReference>
<dbReference type="Pfam" id="PF00005">
    <property type="entry name" value="ABC_tran"/>
    <property type="match status" value="1"/>
</dbReference>
<name>A0A1Y1RP34_9MICC</name>
<evidence type="ECO:0000256" key="3">
    <source>
        <dbReference type="ARBA" id="ARBA00022475"/>
    </source>
</evidence>
<keyword evidence="3" id="KW-1003">Cell membrane</keyword>
<dbReference type="SUPFAM" id="SSF52540">
    <property type="entry name" value="P-loop containing nucleoside triphosphate hydrolases"/>
    <property type="match status" value="1"/>
</dbReference>
<dbReference type="PANTHER" id="PTHR43166">
    <property type="entry name" value="AMINO ACID IMPORT ATP-BINDING PROTEIN"/>
    <property type="match status" value="1"/>
</dbReference>
<dbReference type="SMART" id="SM00382">
    <property type="entry name" value="AAA"/>
    <property type="match status" value="1"/>
</dbReference>
<dbReference type="InterPro" id="IPR045865">
    <property type="entry name" value="ACT-like_dom_sf"/>
</dbReference>
<dbReference type="PROSITE" id="PS00211">
    <property type="entry name" value="ABC_TRANSPORTER_1"/>
    <property type="match status" value="1"/>
</dbReference>
<evidence type="ECO:0000256" key="10">
    <source>
        <dbReference type="ARBA" id="ARBA00063837"/>
    </source>
</evidence>
<gene>
    <name evidence="12" type="ORF">A7979_04120</name>
</gene>
<evidence type="ECO:0000256" key="1">
    <source>
        <dbReference type="ARBA" id="ARBA00005417"/>
    </source>
</evidence>
<comment type="subunit">
    <text evidence="10">Homodimer. Forms a membrane-associated complex with FtsX.</text>
</comment>
<dbReference type="InterPro" id="IPR050086">
    <property type="entry name" value="MetN_ABC_transporter-like"/>
</dbReference>